<gene>
    <name evidence="3" type="ORF">AB5J57_30940</name>
</gene>
<feature type="transmembrane region" description="Helical" evidence="2">
    <location>
        <begin position="370"/>
        <end position="391"/>
    </location>
</feature>
<protein>
    <recommendedName>
        <fullName evidence="4">Integral membrane protein</fullName>
    </recommendedName>
</protein>
<feature type="transmembrane region" description="Helical" evidence="2">
    <location>
        <begin position="340"/>
        <end position="358"/>
    </location>
</feature>
<evidence type="ECO:0000313" key="3">
    <source>
        <dbReference type="EMBL" id="XDP97677.1"/>
    </source>
</evidence>
<feature type="transmembrane region" description="Helical" evidence="2">
    <location>
        <begin position="214"/>
        <end position="231"/>
    </location>
</feature>
<organism evidence="3">
    <name type="scientific">Streptomyces sp. R02</name>
    <dbReference type="NCBI Taxonomy" id="3238623"/>
    <lineage>
        <taxon>Bacteria</taxon>
        <taxon>Bacillati</taxon>
        <taxon>Actinomycetota</taxon>
        <taxon>Actinomycetes</taxon>
        <taxon>Kitasatosporales</taxon>
        <taxon>Streptomycetaceae</taxon>
        <taxon>Streptomyces</taxon>
    </lineage>
</organism>
<dbReference type="RefSeq" id="WP_369160832.1">
    <property type="nucleotide sequence ID" value="NZ_CP163429.1"/>
</dbReference>
<sequence length="497" mass="53229">MTHGAGAPPTVTRRSEEGSRPAGPRPAHDTRALAVLAAVFTLAQLALVRPTLGLGWDEIVYTSQVTTHHPAAFFSAPRSRGVSLLVAPVASWSDSTVLLRIYLALLSGLGLYLALRAWRGLFPTRVLVTAGAFFAFLWVTLFYGPQAMPNYWVAIGALIAAGAFLRHRRGPSSAGTLWAVVAGAALMAWMRPTDAVWVSIPLLVLAAAWRRPRLLAAVVGGLLAGGVPWVIEAYASFGGLSERLAEASRIQGGLGLHMAVDDQLRSLGGRALCRPCTGEMPHPVVTLWWFVLPLLAVLGLVVAVRAHRALRTVVPLACAVTAALPYLFTIEYAAPRFLQPAYALLALPVADALWYLVTAPRGRWRPVLRGVVAVGLAGHLAVQLTVLMHTVNRSDASRQDWARTAEGLHRLGVRPPCLITGHESIPIGYYTGCSSGATAGNNENMTAADIRRTAGRVPVAEITRVGGRPNAYARSWPVHRVEDYEIRVAPGPHAPRG</sequence>
<feature type="transmembrane region" description="Helical" evidence="2">
    <location>
        <begin position="287"/>
        <end position="306"/>
    </location>
</feature>
<reference evidence="3" key="1">
    <citation type="submission" date="2024-07" db="EMBL/GenBank/DDBJ databases">
        <authorList>
            <person name="Yu S.T."/>
        </authorList>
    </citation>
    <scope>NUCLEOTIDE SEQUENCE</scope>
    <source>
        <strain evidence="3">R02</strain>
    </source>
</reference>
<dbReference type="AlphaFoldDB" id="A0AB39LYE9"/>
<keyword evidence="2" id="KW-1133">Transmembrane helix</keyword>
<feature type="transmembrane region" description="Helical" evidence="2">
    <location>
        <begin position="149"/>
        <end position="165"/>
    </location>
</feature>
<evidence type="ECO:0000256" key="1">
    <source>
        <dbReference type="SAM" id="MobiDB-lite"/>
    </source>
</evidence>
<feature type="transmembrane region" description="Helical" evidence="2">
    <location>
        <begin position="122"/>
        <end position="143"/>
    </location>
</feature>
<proteinExistence type="predicted"/>
<feature type="region of interest" description="Disordered" evidence="1">
    <location>
        <begin position="1"/>
        <end position="27"/>
    </location>
</feature>
<feature type="transmembrane region" description="Helical" evidence="2">
    <location>
        <begin position="195"/>
        <end position="209"/>
    </location>
</feature>
<feature type="transmembrane region" description="Helical" evidence="2">
    <location>
        <begin position="97"/>
        <end position="115"/>
    </location>
</feature>
<keyword evidence="2" id="KW-0472">Membrane</keyword>
<name>A0AB39LYE9_9ACTN</name>
<evidence type="ECO:0008006" key="4">
    <source>
        <dbReference type="Google" id="ProtNLM"/>
    </source>
</evidence>
<keyword evidence="2" id="KW-0812">Transmembrane</keyword>
<evidence type="ECO:0000256" key="2">
    <source>
        <dbReference type="SAM" id="Phobius"/>
    </source>
</evidence>
<accession>A0AB39LYE9</accession>
<feature type="transmembrane region" description="Helical" evidence="2">
    <location>
        <begin position="172"/>
        <end position="189"/>
    </location>
</feature>
<feature type="transmembrane region" description="Helical" evidence="2">
    <location>
        <begin position="313"/>
        <end position="334"/>
    </location>
</feature>
<dbReference type="EMBL" id="CP163429">
    <property type="protein sequence ID" value="XDP97677.1"/>
    <property type="molecule type" value="Genomic_DNA"/>
</dbReference>